<evidence type="ECO:0000313" key="4">
    <source>
        <dbReference type="Proteomes" id="UP000280296"/>
    </source>
</evidence>
<reference evidence="3 4" key="2">
    <citation type="submission" date="2019-01" db="EMBL/GenBank/DDBJ databases">
        <title>Tautonia sociabilis, a novel thermotolerant planctomycete of Isosphaeraceae family, isolated from a 4000 m deep subterranean habitat.</title>
        <authorList>
            <person name="Kovaleva O.L."/>
            <person name="Elcheninov A.G."/>
            <person name="Van Heerden E."/>
            <person name="Toshchakov S.V."/>
            <person name="Novikov A."/>
            <person name="Bonch-Osmolovskaya E.A."/>
            <person name="Kublanov I.V."/>
        </authorList>
    </citation>
    <scope>NUCLEOTIDE SEQUENCE [LARGE SCALE GENOMIC DNA]</scope>
    <source>
        <strain evidence="3 4">GM2012</strain>
    </source>
</reference>
<dbReference type="Pfam" id="PF02321">
    <property type="entry name" value="OEP"/>
    <property type="match status" value="2"/>
</dbReference>
<feature type="compositionally biased region" description="Acidic residues" evidence="2">
    <location>
        <begin position="552"/>
        <end position="563"/>
    </location>
</feature>
<dbReference type="EMBL" id="RYZH01000058">
    <property type="protein sequence ID" value="RUL83568.1"/>
    <property type="molecule type" value="Genomic_DNA"/>
</dbReference>
<comment type="caution">
    <text evidence="3">The sequence shown here is derived from an EMBL/GenBank/DDBJ whole genome shotgun (WGS) entry which is preliminary data.</text>
</comment>
<organism evidence="3 4">
    <name type="scientific">Tautonia sociabilis</name>
    <dbReference type="NCBI Taxonomy" id="2080755"/>
    <lineage>
        <taxon>Bacteria</taxon>
        <taxon>Pseudomonadati</taxon>
        <taxon>Planctomycetota</taxon>
        <taxon>Planctomycetia</taxon>
        <taxon>Isosphaerales</taxon>
        <taxon>Isosphaeraceae</taxon>
        <taxon>Tautonia</taxon>
    </lineage>
</organism>
<evidence type="ECO:0000256" key="2">
    <source>
        <dbReference type="SAM" id="MobiDB-lite"/>
    </source>
</evidence>
<sequence length="573" mass="62491">MTCRKDPGNRCDGEISPKLTRPDARCLTRAHWYGIAVRAEDTRRGRLSDWMGPAMDRRWPFHISIATVLMAAGCRQLAPHPGYHGVEHLLHNAALRPPHTVAPGEPMAMAFDPEPAPPGLTGPQPVDAYIRRALDENRLVQAARANVMALRYRIPQVTALDDPVVSNTIFPSAEYGQQTADGFMPWNLLIAQQFPWFGTLQLRGQAAGLDVQVALAELCAAQLDAVEAVKRAYYDLHFAERSEQILLQNRSLVEDFIEIARTRYETGQTSQEDVLSAEVILSDLDRELVATRQAIASARADLAQQLHVSPEAELGTLPEPPLGDVPAQIERLYRLAGAARPELQGRLAAIARDAKAVELARKRYYPDVTLGFNYGLMTAAGAVVPDAEGNDQLGMFVGFNLPVYRQKLDAAVLEAQARTVADAKLYEAERDATYRAIKDLFAQAQARRETLELFRQGILPRARQALEVAASDYQAGNVDFLTLITAWREVLQIEIQAAQFEAELGKSLASLERAVGTQLSEHPPAPAPAATPDAPSDAPPPPPEEGTGPFGQDDDGPQPDAEGEAAPPEPGDA</sequence>
<dbReference type="Gene3D" id="1.20.1600.10">
    <property type="entry name" value="Outer membrane efflux proteins (OEP)"/>
    <property type="match status" value="1"/>
</dbReference>
<comment type="similarity">
    <text evidence="1">Belongs to the outer membrane factor (OMF) (TC 1.B.17) family.</text>
</comment>
<dbReference type="Proteomes" id="UP000280296">
    <property type="component" value="Unassembled WGS sequence"/>
</dbReference>
<dbReference type="AlphaFoldDB" id="A0A432ME93"/>
<dbReference type="InterPro" id="IPR003423">
    <property type="entry name" value="OMP_efflux"/>
</dbReference>
<dbReference type="InterPro" id="IPR010131">
    <property type="entry name" value="MdtP/NodT-like"/>
</dbReference>
<dbReference type="SUPFAM" id="SSF56954">
    <property type="entry name" value="Outer membrane efflux proteins (OEP)"/>
    <property type="match status" value="1"/>
</dbReference>
<proteinExistence type="inferred from homology"/>
<feature type="region of interest" description="Disordered" evidence="2">
    <location>
        <begin position="517"/>
        <end position="573"/>
    </location>
</feature>
<dbReference type="GO" id="GO:0015562">
    <property type="term" value="F:efflux transmembrane transporter activity"/>
    <property type="evidence" value="ECO:0007669"/>
    <property type="project" value="InterPro"/>
</dbReference>
<name>A0A432ME93_9BACT</name>
<protein>
    <submittedName>
        <fullName evidence="3">TolC family protein</fullName>
    </submittedName>
</protein>
<accession>A0A432ME93</accession>
<evidence type="ECO:0000256" key="1">
    <source>
        <dbReference type="ARBA" id="ARBA00007613"/>
    </source>
</evidence>
<dbReference type="PANTHER" id="PTHR30203:SF24">
    <property type="entry name" value="BLR4935 PROTEIN"/>
    <property type="match status" value="1"/>
</dbReference>
<dbReference type="PANTHER" id="PTHR30203">
    <property type="entry name" value="OUTER MEMBRANE CATION EFFLUX PROTEIN"/>
    <property type="match status" value="1"/>
</dbReference>
<gene>
    <name evidence="3" type="ORF">TsocGM_21935</name>
</gene>
<reference evidence="3 4" key="1">
    <citation type="submission" date="2018-12" db="EMBL/GenBank/DDBJ databases">
        <authorList>
            <person name="Toschakov S.V."/>
        </authorList>
    </citation>
    <scope>NUCLEOTIDE SEQUENCE [LARGE SCALE GENOMIC DNA]</scope>
    <source>
        <strain evidence="3 4">GM2012</strain>
    </source>
</reference>
<evidence type="ECO:0000313" key="3">
    <source>
        <dbReference type="EMBL" id="RUL83568.1"/>
    </source>
</evidence>
<keyword evidence="4" id="KW-1185">Reference proteome</keyword>